<dbReference type="Pfam" id="PF07690">
    <property type="entry name" value="MFS_1"/>
    <property type="match status" value="1"/>
</dbReference>
<reference evidence="13 14" key="1">
    <citation type="submission" date="2019-03" db="EMBL/GenBank/DDBJ databases">
        <title>Sequencing 25 genomes of Wallemia mellicola.</title>
        <authorList>
            <person name="Gostincar C."/>
        </authorList>
    </citation>
    <scope>NUCLEOTIDE SEQUENCE [LARGE SCALE GENOMIC DNA]</scope>
    <source>
        <strain evidence="9 14">EXF-1262</strain>
        <strain evidence="11 15">EXF-1274</strain>
        <strain evidence="12 13">EXF-1277</strain>
        <strain evidence="8 16">EXF-6152</strain>
        <strain evidence="10 17">EXF-757</strain>
    </source>
</reference>
<sequence>MSDDVAFQVKNELPTTVDKSIERRLLWKIDLTLMPLLFVSYGLQFFDKAAFGNAAVFGLLEDMDLTSERYSNATSVFYWGYITSLLFHPFALQKLPIGKYLSVSILVWGALTVVTIAVHSYPGIMVQRLILGIVEAVVSPGFVILSSMWYKKSEQPIRLAIWYSSTGIFTIFSGALNYGIGSAASKPSSTIEPWKAIYIFAGSWTMLHALIMLFLLPDNPLKARLLTHEERLVAVARIRDNMTGIESKRWKWSHVWECFRDPQVYAYFLLSTAIYMVNGPVTAFGAQIIKSFGYSSLKTILMTMPGGATTALSIWITAWIAMKCRNTRLVLLIISCLPVIVGAAIIWRASWNSRGVPLFGYYLLPIFGAPYVMMLATNTSNVAGATKKKVTASIIFIGYNVGNIASPYLVDTTTASSHYPKAWIGVIVAMCIAILVAALLLVYFILENRRRDQADISEKSINELAFRDMTDIQNRCVRLHDN</sequence>
<keyword evidence="4 6" id="KW-1133">Transmembrane helix</keyword>
<organism evidence="8 16">
    <name type="scientific">Wallemia mellicola</name>
    <dbReference type="NCBI Taxonomy" id="1708541"/>
    <lineage>
        <taxon>Eukaryota</taxon>
        <taxon>Fungi</taxon>
        <taxon>Dikarya</taxon>
        <taxon>Basidiomycota</taxon>
        <taxon>Wallemiomycotina</taxon>
        <taxon>Wallemiomycetes</taxon>
        <taxon>Wallemiales</taxon>
        <taxon>Wallemiaceae</taxon>
        <taxon>Wallemia</taxon>
    </lineage>
</organism>
<dbReference type="GO" id="GO:0022857">
    <property type="term" value="F:transmembrane transporter activity"/>
    <property type="evidence" value="ECO:0007669"/>
    <property type="project" value="InterPro"/>
</dbReference>
<dbReference type="EMBL" id="SPRH01000053">
    <property type="protein sequence ID" value="TIB97063.1"/>
    <property type="molecule type" value="Genomic_DNA"/>
</dbReference>
<gene>
    <name evidence="10" type="ORF">E3Q01_03433</name>
    <name evidence="11" type="ORF">E3Q02_01659</name>
    <name evidence="12" type="ORF">E3Q03_01054</name>
    <name evidence="9" type="ORF">E3Q17_03556</name>
    <name evidence="8" type="ORF">E3Q22_03582</name>
</gene>
<comment type="subcellular location">
    <subcellularLocation>
        <location evidence="1">Membrane</location>
        <topology evidence="1">Multi-pass membrane protein</topology>
    </subcellularLocation>
</comment>
<evidence type="ECO:0000313" key="8">
    <source>
        <dbReference type="EMBL" id="TIB76306.1"/>
    </source>
</evidence>
<feature type="transmembrane region" description="Helical" evidence="6">
    <location>
        <begin position="264"/>
        <end position="288"/>
    </location>
</feature>
<dbReference type="PANTHER" id="PTHR43791:SF55">
    <property type="entry name" value="TRANSPORTER, PUTATIVE (AFU_ORTHOLOGUE AFUA_6G01820)-RELATED"/>
    <property type="match status" value="1"/>
</dbReference>
<evidence type="ECO:0000313" key="9">
    <source>
        <dbReference type="EMBL" id="TIB97063.1"/>
    </source>
</evidence>
<evidence type="ECO:0000313" key="12">
    <source>
        <dbReference type="EMBL" id="TIC70379.1"/>
    </source>
</evidence>
<protein>
    <submittedName>
        <fullName evidence="8">MFS general substrate transporter</fullName>
    </submittedName>
</protein>
<dbReference type="Proteomes" id="UP000305362">
    <property type="component" value="Unassembled WGS sequence"/>
</dbReference>
<dbReference type="Proteomes" id="UP000310685">
    <property type="component" value="Unassembled WGS sequence"/>
</dbReference>
<feature type="transmembrane region" description="Helical" evidence="6">
    <location>
        <begin position="359"/>
        <end position="378"/>
    </location>
</feature>
<dbReference type="EMBL" id="SPRV01000007">
    <property type="protein sequence ID" value="TIC70379.1"/>
    <property type="molecule type" value="Genomic_DNA"/>
</dbReference>
<feature type="transmembrane region" description="Helical" evidence="6">
    <location>
        <begin position="100"/>
        <end position="119"/>
    </location>
</feature>
<feature type="transmembrane region" description="Helical" evidence="6">
    <location>
        <begin position="390"/>
        <end position="410"/>
    </location>
</feature>
<evidence type="ECO:0000313" key="13">
    <source>
        <dbReference type="Proteomes" id="UP000305362"/>
    </source>
</evidence>
<dbReference type="Gene3D" id="1.20.1250.20">
    <property type="entry name" value="MFS general substrate transporter like domains"/>
    <property type="match status" value="2"/>
</dbReference>
<evidence type="ECO:0000256" key="5">
    <source>
        <dbReference type="ARBA" id="ARBA00023136"/>
    </source>
</evidence>
<feature type="transmembrane region" description="Helical" evidence="6">
    <location>
        <begin position="196"/>
        <end position="216"/>
    </location>
</feature>
<evidence type="ECO:0000256" key="2">
    <source>
        <dbReference type="ARBA" id="ARBA00022448"/>
    </source>
</evidence>
<evidence type="ECO:0000256" key="6">
    <source>
        <dbReference type="SAM" id="Phobius"/>
    </source>
</evidence>
<evidence type="ECO:0000256" key="4">
    <source>
        <dbReference type="ARBA" id="ARBA00022989"/>
    </source>
</evidence>
<feature type="transmembrane region" description="Helical" evidence="6">
    <location>
        <begin position="157"/>
        <end position="176"/>
    </location>
</feature>
<name>A0A4T0M2E4_9BASI</name>
<dbReference type="EMBL" id="SPRC01000048">
    <property type="protein sequence ID" value="TIB76306.1"/>
    <property type="molecule type" value="Genomic_DNA"/>
</dbReference>
<feature type="domain" description="Major facilitator superfamily (MFS) profile" evidence="7">
    <location>
        <begin position="33"/>
        <end position="450"/>
    </location>
</feature>
<dbReference type="OrthoDB" id="6730379at2759"/>
<feature type="transmembrane region" description="Helical" evidence="6">
    <location>
        <begin position="70"/>
        <end position="88"/>
    </location>
</feature>
<feature type="transmembrane region" description="Helical" evidence="6">
    <location>
        <begin position="25"/>
        <end position="43"/>
    </location>
</feature>
<evidence type="ECO:0000313" key="11">
    <source>
        <dbReference type="EMBL" id="TIC66976.1"/>
    </source>
</evidence>
<evidence type="ECO:0000313" key="10">
    <source>
        <dbReference type="EMBL" id="TIC63309.1"/>
    </source>
</evidence>
<dbReference type="EMBL" id="SPRW01000014">
    <property type="protein sequence ID" value="TIC66976.1"/>
    <property type="molecule type" value="Genomic_DNA"/>
</dbReference>
<keyword evidence="3 6" id="KW-0812">Transmembrane</keyword>
<dbReference type="Proteomes" id="UP000307169">
    <property type="component" value="Unassembled WGS sequence"/>
</dbReference>
<evidence type="ECO:0000256" key="1">
    <source>
        <dbReference type="ARBA" id="ARBA00004141"/>
    </source>
</evidence>
<proteinExistence type="predicted"/>
<dbReference type="PANTHER" id="PTHR43791">
    <property type="entry name" value="PERMEASE-RELATED"/>
    <property type="match status" value="1"/>
</dbReference>
<feature type="transmembrane region" description="Helical" evidence="6">
    <location>
        <begin position="125"/>
        <end position="145"/>
    </location>
</feature>
<dbReference type="EMBL" id="SPRX01000050">
    <property type="protein sequence ID" value="TIC63309.1"/>
    <property type="molecule type" value="Genomic_DNA"/>
</dbReference>
<accession>A0A4T0M2E4</accession>
<dbReference type="InterPro" id="IPR036259">
    <property type="entry name" value="MFS_trans_sf"/>
</dbReference>
<dbReference type="Proteomes" id="UP000309601">
    <property type="component" value="Unassembled WGS sequence"/>
</dbReference>
<dbReference type="PROSITE" id="PS50850">
    <property type="entry name" value="MFS"/>
    <property type="match status" value="1"/>
</dbReference>
<evidence type="ECO:0000313" key="16">
    <source>
        <dbReference type="Proteomes" id="UP000310685"/>
    </source>
</evidence>
<dbReference type="InterPro" id="IPR011701">
    <property type="entry name" value="MFS"/>
</dbReference>
<dbReference type="GO" id="GO:0016020">
    <property type="term" value="C:membrane"/>
    <property type="evidence" value="ECO:0007669"/>
    <property type="project" value="UniProtKB-SubCell"/>
</dbReference>
<keyword evidence="5 6" id="KW-0472">Membrane</keyword>
<evidence type="ECO:0000259" key="7">
    <source>
        <dbReference type="PROSITE" id="PS50850"/>
    </source>
</evidence>
<keyword evidence="2" id="KW-0813">Transport</keyword>
<feature type="transmembrane region" description="Helical" evidence="6">
    <location>
        <begin position="422"/>
        <end position="446"/>
    </location>
</feature>
<evidence type="ECO:0000313" key="14">
    <source>
        <dbReference type="Proteomes" id="UP000307169"/>
    </source>
</evidence>
<dbReference type="AlphaFoldDB" id="A0A4T0M2E4"/>
<comment type="caution">
    <text evidence="8">The sequence shown here is derived from an EMBL/GenBank/DDBJ whole genome shotgun (WGS) entry which is preliminary data.</text>
</comment>
<dbReference type="Proteomes" id="UP000310708">
    <property type="component" value="Unassembled WGS sequence"/>
</dbReference>
<evidence type="ECO:0000313" key="15">
    <source>
        <dbReference type="Proteomes" id="UP000309601"/>
    </source>
</evidence>
<feature type="transmembrane region" description="Helical" evidence="6">
    <location>
        <begin position="300"/>
        <end position="322"/>
    </location>
</feature>
<evidence type="ECO:0000313" key="17">
    <source>
        <dbReference type="Proteomes" id="UP000310708"/>
    </source>
</evidence>
<evidence type="ECO:0000256" key="3">
    <source>
        <dbReference type="ARBA" id="ARBA00022692"/>
    </source>
</evidence>
<dbReference type="InterPro" id="IPR020846">
    <property type="entry name" value="MFS_dom"/>
</dbReference>
<dbReference type="SUPFAM" id="SSF103473">
    <property type="entry name" value="MFS general substrate transporter"/>
    <property type="match status" value="1"/>
</dbReference>
<feature type="transmembrane region" description="Helical" evidence="6">
    <location>
        <begin position="329"/>
        <end position="347"/>
    </location>
</feature>